<dbReference type="SUPFAM" id="SSF53686">
    <property type="entry name" value="Tryptophan synthase beta subunit-like PLP-dependent enzymes"/>
    <property type="match status" value="1"/>
</dbReference>
<comment type="caution">
    <text evidence="6">The sequence shown here is derived from an EMBL/GenBank/DDBJ whole genome shotgun (WGS) entry which is preliminary data.</text>
</comment>
<dbReference type="PROSITE" id="PS00165">
    <property type="entry name" value="DEHYDRATASE_SER_THR"/>
    <property type="match status" value="1"/>
</dbReference>
<dbReference type="Proteomes" id="UP000094291">
    <property type="component" value="Unassembled WGS sequence"/>
</dbReference>
<dbReference type="PANTHER" id="PTHR48078">
    <property type="entry name" value="THREONINE DEHYDRATASE, MITOCHONDRIAL-RELATED"/>
    <property type="match status" value="1"/>
</dbReference>
<accession>A0A1E2VE43</accession>
<keyword evidence="7" id="KW-1185">Reference proteome</keyword>
<dbReference type="GO" id="GO:0036088">
    <property type="term" value="P:D-serine catabolic process"/>
    <property type="evidence" value="ECO:0007669"/>
    <property type="project" value="TreeGrafter"/>
</dbReference>
<comment type="similarity">
    <text evidence="4">Belongs to the serine/threonine dehydratase family. DsdA subfamily.</text>
</comment>
<name>A0A1E2VE43_9GAMM</name>
<dbReference type="InterPro" id="IPR000634">
    <property type="entry name" value="Ser/Thr_deHydtase_PyrdxlP-BS"/>
</dbReference>
<dbReference type="EC" id="4.3.1.18" evidence="4"/>
<evidence type="ECO:0000256" key="1">
    <source>
        <dbReference type="ARBA" id="ARBA00001933"/>
    </source>
</evidence>
<evidence type="ECO:0000256" key="2">
    <source>
        <dbReference type="ARBA" id="ARBA00022898"/>
    </source>
</evidence>
<proteinExistence type="inferred from homology"/>
<dbReference type="InterPro" id="IPR036052">
    <property type="entry name" value="TrpB-like_PALP_sf"/>
</dbReference>
<organism evidence="6 7">
    <name type="scientific">Terasakiispira papahanaumokuakeensis</name>
    <dbReference type="NCBI Taxonomy" id="197479"/>
    <lineage>
        <taxon>Bacteria</taxon>
        <taxon>Pseudomonadati</taxon>
        <taxon>Pseudomonadota</taxon>
        <taxon>Gammaproteobacteria</taxon>
        <taxon>Oceanospirillales</taxon>
        <taxon>Terasakiispira</taxon>
    </lineage>
</organism>
<feature type="modified residue" description="N6-(pyridoxal phosphate)lysine" evidence="4">
    <location>
        <position position="114"/>
    </location>
</feature>
<evidence type="ECO:0000313" key="6">
    <source>
        <dbReference type="EMBL" id="ODC05132.1"/>
    </source>
</evidence>
<reference evidence="6 7" key="1">
    <citation type="submission" date="2016-08" db="EMBL/GenBank/DDBJ databases">
        <authorList>
            <person name="Seilhamer J.J."/>
        </authorList>
    </citation>
    <scope>NUCLEOTIDE SEQUENCE [LARGE SCALE GENOMIC DNA]</scope>
    <source>
        <strain evidence="6 7">PH27A</strain>
    </source>
</reference>
<keyword evidence="3 4" id="KW-0456">Lyase</keyword>
<dbReference type="InterPro" id="IPR001926">
    <property type="entry name" value="TrpB-like_PALP"/>
</dbReference>
<dbReference type="GO" id="GO:0008721">
    <property type="term" value="F:D-serine ammonia-lyase activity"/>
    <property type="evidence" value="ECO:0007669"/>
    <property type="project" value="UniProtKB-EC"/>
</dbReference>
<dbReference type="Gene3D" id="3.40.50.1100">
    <property type="match status" value="2"/>
</dbReference>
<dbReference type="InterPro" id="IPR050147">
    <property type="entry name" value="Ser/Thr_Dehydratase"/>
</dbReference>
<dbReference type="InterPro" id="IPR011780">
    <property type="entry name" value="D_Ser_am_lyase"/>
</dbReference>
<protein>
    <recommendedName>
        <fullName evidence="4">Probable D-serine dehydratase</fullName>
        <ecNumber evidence="4">4.3.1.18</ecNumber>
    </recommendedName>
    <alternativeName>
        <fullName evidence="4">D-serine deaminase</fullName>
        <shortName evidence="4">DSD</shortName>
    </alternativeName>
</protein>
<dbReference type="HAMAP" id="MF_01030">
    <property type="entry name" value="D_Ser_dehydrat"/>
    <property type="match status" value="1"/>
</dbReference>
<dbReference type="EMBL" id="MDTQ01000001">
    <property type="protein sequence ID" value="ODC05132.1"/>
    <property type="molecule type" value="Genomic_DNA"/>
</dbReference>
<dbReference type="NCBIfam" id="NF002823">
    <property type="entry name" value="PRK02991.1"/>
    <property type="match status" value="1"/>
</dbReference>
<dbReference type="Pfam" id="PF00291">
    <property type="entry name" value="PALP"/>
    <property type="match status" value="1"/>
</dbReference>
<dbReference type="GO" id="GO:0016836">
    <property type="term" value="F:hydro-lyase activity"/>
    <property type="evidence" value="ECO:0007669"/>
    <property type="project" value="UniProtKB-UniRule"/>
</dbReference>
<feature type="domain" description="Tryptophan synthase beta chain-like PALP" evidence="5">
    <location>
        <begin position="91"/>
        <end position="392"/>
    </location>
</feature>
<sequence>MAQASAAHDPVLDDLQHCRERLWINPKVTTFESVKTQLPLSFADIEEASARLERFAAYFQAVFPETAERAGMIESKLIRIDDGANAVADLLGAETPSQLLMKCDSHLPISGSIKARGGIYEVLQYAEQLAEAHGLLHEGIDYTCFDSAPFKALFAQHGIVVGSTGNLGLSIGIMSAKLGFKVTVHMSADAREWKKAMLRAKGVNVVEHTSDYSVAVAQGREEALATPGCHFVDDEDSKTLFLGYSVAALRLKQQLAAQQITVDAEHPLIVYLPCGVGGGPGGVAFGLKHVFGDAVHCFFAEPTHSPCMLLGMYSGLHNGISVQDIGLDNLTCADGLAVGRPSAFVGAVMEPLLDGLYTVNDDTLHALVKLMTDAEALSIEPSAAAGLPGFAWLQKASHETLAPIGLADHLANATHLAWATGGNMVPEEERAKYYALGEKALKAAWGIPR</sequence>
<dbReference type="AlphaFoldDB" id="A0A1E2VE43"/>
<evidence type="ECO:0000256" key="4">
    <source>
        <dbReference type="HAMAP-Rule" id="MF_01030"/>
    </source>
</evidence>
<dbReference type="PANTHER" id="PTHR48078:SF9">
    <property type="entry name" value="D-SERINE DEHYDRATASE"/>
    <property type="match status" value="1"/>
</dbReference>
<dbReference type="GO" id="GO:0009097">
    <property type="term" value="P:isoleucine biosynthetic process"/>
    <property type="evidence" value="ECO:0007669"/>
    <property type="project" value="TreeGrafter"/>
</dbReference>
<dbReference type="STRING" id="197479.BFW38_02520"/>
<evidence type="ECO:0000256" key="3">
    <source>
        <dbReference type="ARBA" id="ARBA00023239"/>
    </source>
</evidence>
<keyword evidence="2 4" id="KW-0663">Pyridoxal phosphate</keyword>
<evidence type="ECO:0000313" key="7">
    <source>
        <dbReference type="Proteomes" id="UP000094291"/>
    </source>
</evidence>
<dbReference type="GO" id="GO:0030170">
    <property type="term" value="F:pyridoxal phosphate binding"/>
    <property type="evidence" value="ECO:0007669"/>
    <property type="project" value="InterPro"/>
</dbReference>
<comment type="cofactor">
    <cofactor evidence="1 4">
        <name>pyridoxal 5'-phosphate</name>
        <dbReference type="ChEBI" id="CHEBI:597326"/>
    </cofactor>
</comment>
<dbReference type="NCBIfam" id="TIGR02035">
    <property type="entry name" value="D_Ser_am_lyase"/>
    <property type="match status" value="1"/>
</dbReference>
<gene>
    <name evidence="4" type="primary">dsdA</name>
    <name evidence="6" type="ORF">BFW38_02520</name>
</gene>
<comment type="catalytic activity">
    <reaction evidence="4">
        <text>D-serine = pyruvate + NH4(+)</text>
        <dbReference type="Rhea" id="RHEA:13977"/>
        <dbReference type="ChEBI" id="CHEBI:15361"/>
        <dbReference type="ChEBI" id="CHEBI:28938"/>
        <dbReference type="ChEBI" id="CHEBI:35247"/>
        <dbReference type="EC" id="4.3.1.18"/>
    </reaction>
</comment>
<evidence type="ECO:0000259" key="5">
    <source>
        <dbReference type="Pfam" id="PF00291"/>
    </source>
</evidence>